<name>A0A6P7LLF4_BETSP</name>
<dbReference type="GeneID" id="129602951"/>
<organism evidence="3 4">
    <name type="scientific">Betta splendens</name>
    <name type="common">Siamese fighting fish</name>
    <dbReference type="NCBI Taxonomy" id="158456"/>
    <lineage>
        <taxon>Eukaryota</taxon>
        <taxon>Metazoa</taxon>
        <taxon>Chordata</taxon>
        <taxon>Craniata</taxon>
        <taxon>Vertebrata</taxon>
        <taxon>Euteleostomi</taxon>
        <taxon>Actinopterygii</taxon>
        <taxon>Neopterygii</taxon>
        <taxon>Teleostei</taxon>
        <taxon>Neoteleostei</taxon>
        <taxon>Acanthomorphata</taxon>
        <taxon>Anabantaria</taxon>
        <taxon>Anabantiformes</taxon>
        <taxon>Anabantoidei</taxon>
        <taxon>Osphronemidae</taxon>
        <taxon>Betta</taxon>
    </lineage>
</organism>
<dbReference type="OrthoDB" id="10057688at2759"/>
<dbReference type="PANTHER" id="PTHR47773:SF1">
    <property type="entry name" value="C2H2-TYPE DOMAIN-CONTAINING PROTEIN"/>
    <property type="match status" value="1"/>
</dbReference>
<evidence type="ECO:0000313" key="4">
    <source>
        <dbReference type="RefSeq" id="XP_028994877.2"/>
    </source>
</evidence>
<evidence type="ECO:0000313" key="5">
    <source>
        <dbReference type="RefSeq" id="XP_055362008.1"/>
    </source>
</evidence>
<protein>
    <submittedName>
        <fullName evidence="4 5">Uncharacterized protein LOC129602951</fullName>
    </submittedName>
</protein>
<sequence>MRQRTLGNSATRLRKQLMEDHTETWMSCTATYLGVLKKLGVAGAAVKPVTVPPLHPVPTVGWLLSVFVRDALSRLEATKARVTSIFGNILKMESTKKMTSKLAGKAAGTAAWVTNVGNEYGQVLMSVLTAAEGDGLLPMAAGLMRRYREAQVAPPAVLYVGRDCCSLTGRTGTSAMFSEWDQLVVRLDVWHLMRRFARGVTTESHQLYPQFMARLSYAIYMWDQDDLALLEKAKRAEEGRDSYIRLSAKELARHCRRYTRGAAETERLIQELLDQFWDLRNDLGVILIDHERMEAIWSVQRRHLSCIQDPPGVALYTKTGELTKGGIRLPVYRCARGSTSLESFHLHLNGFIPGTSASALHFQVYLLEGLVRWNEDRGRASVEGAQRLVPRCYDALLQDYLKRLTQEFMGMTLVETYTQPGEYTGELIGVEYLFSQTGAVLEDLGRDPDAPDGLDEADVEVVDDDEGEEDEGFGELQDMQFLHDQPAAAAAAAAAACSADTDPVSREKSAVETGMDVAEGDGPDALGPDGRSGYQHVTALAHALVELRHHTYATQLKAREIIALWEKLLDHDKEPVAFPPRHQERLVTGRFKSLRSSRIPGVDSMQRSFLGKGAGAAQSPKVSRLVEAIFMKLCNVHSEGRSLGGVQDSRWGSVLRDYNTIRDVLFVFIQAHREEQGNEHHLPPQYCPRTRWTCCWYSGCPITVSEGEPCATSEAVAAPST</sequence>
<dbReference type="KEGG" id="bspl:129602951"/>
<dbReference type="InterPro" id="IPR046616">
    <property type="entry name" value="DUF6729"/>
</dbReference>
<dbReference type="Pfam" id="PF20499">
    <property type="entry name" value="DUF6729"/>
    <property type="match status" value="1"/>
</dbReference>
<accession>A0A6P7LLF4</accession>
<keyword evidence="3" id="KW-1185">Reference proteome</keyword>
<dbReference type="AlphaFoldDB" id="A0A6P7LLF4"/>
<dbReference type="PANTHER" id="PTHR47773">
    <property type="entry name" value="SI:DKEY-9I5.2-RELATED"/>
    <property type="match status" value="1"/>
</dbReference>
<feature type="region of interest" description="Disordered" evidence="1">
    <location>
        <begin position="503"/>
        <end position="523"/>
    </location>
</feature>
<feature type="domain" description="DUF6729" evidence="2">
    <location>
        <begin position="1"/>
        <end position="72"/>
    </location>
</feature>
<proteinExistence type="predicted"/>
<dbReference type="RefSeq" id="XP_055362008.1">
    <property type="nucleotide sequence ID" value="XM_055506033.1"/>
</dbReference>
<dbReference type="Proteomes" id="UP000515150">
    <property type="component" value="Chromosome 22"/>
</dbReference>
<reference evidence="4 5" key="1">
    <citation type="submission" date="2025-04" db="UniProtKB">
        <authorList>
            <consortium name="RefSeq"/>
        </authorList>
    </citation>
    <scope>IDENTIFICATION</scope>
</reference>
<evidence type="ECO:0000256" key="1">
    <source>
        <dbReference type="SAM" id="MobiDB-lite"/>
    </source>
</evidence>
<gene>
    <name evidence="4 5" type="primary">LOC129602951</name>
</gene>
<evidence type="ECO:0000313" key="3">
    <source>
        <dbReference type="Proteomes" id="UP000515150"/>
    </source>
</evidence>
<dbReference type="RefSeq" id="XP_028994877.2">
    <property type="nucleotide sequence ID" value="XM_029139044.3"/>
</dbReference>
<evidence type="ECO:0000259" key="2">
    <source>
        <dbReference type="Pfam" id="PF20499"/>
    </source>
</evidence>